<dbReference type="Proteomes" id="UP001652623">
    <property type="component" value="Chromosome 3"/>
</dbReference>
<dbReference type="InterPro" id="IPR051716">
    <property type="entry name" value="Plant_RL_S/T_kinase"/>
</dbReference>
<dbReference type="GO" id="GO:0051606">
    <property type="term" value="P:detection of stimulus"/>
    <property type="evidence" value="ECO:0007669"/>
    <property type="project" value="UniProtKB-ARBA"/>
</dbReference>
<keyword evidence="12 19" id="KW-0067">ATP-binding</keyword>
<feature type="transmembrane region" description="Helical" evidence="20">
    <location>
        <begin position="12"/>
        <end position="31"/>
    </location>
</feature>
<comment type="catalytic activity">
    <reaction evidence="17">
        <text>L-threonyl-[protein] + ATP = O-phospho-L-threonyl-[protein] + ADP + H(+)</text>
        <dbReference type="Rhea" id="RHEA:46608"/>
        <dbReference type="Rhea" id="RHEA-COMP:11060"/>
        <dbReference type="Rhea" id="RHEA-COMP:11605"/>
        <dbReference type="ChEBI" id="CHEBI:15378"/>
        <dbReference type="ChEBI" id="CHEBI:30013"/>
        <dbReference type="ChEBI" id="CHEBI:30616"/>
        <dbReference type="ChEBI" id="CHEBI:61977"/>
        <dbReference type="ChEBI" id="CHEBI:456216"/>
        <dbReference type="EC" id="2.7.11.1"/>
    </reaction>
</comment>
<dbReference type="GO" id="GO:0005886">
    <property type="term" value="C:plasma membrane"/>
    <property type="evidence" value="ECO:0007669"/>
    <property type="project" value="UniProtKB-SubCell"/>
</dbReference>
<comment type="subcellular location">
    <subcellularLocation>
        <location evidence="1">Cell membrane</location>
    </subcellularLocation>
    <subcellularLocation>
        <location evidence="2">Membrane</location>
        <topology evidence="2">Single-pass type I membrane protein</topology>
    </subcellularLocation>
</comment>
<evidence type="ECO:0000256" key="16">
    <source>
        <dbReference type="ARBA" id="ARBA00023180"/>
    </source>
</evidence>
<dbReference type="Gene3D" id="3.80.10.10">
    <property type="entry name" value="Ribonuclease Inhibitor"/>
    <property type="match status" value="5"/>
</dbReference>
<dbReference type="SUPFAM" id="SSF52058">
    <property type="entry name" value="L domain-like"/>
    <property type="match status" value="2"/>
</dbReference>
<evidence type="ECO:0000256" key="10">
    <source>
        <dbReference type="ARBA" id="ARBA00022741"/>
    </source>
</evidence>
<evidence type="ECO:0000256" key="5">
    <source>
        <dbReference type="ARBA" id="ARBA00022614"/>
    </source>
</evidence>
<dbReference type="InterPro" id="IPR017441">
    <property type="entry name" value="Protein_kinase_ATP_BS"/>
</dbReference>
<evidence type="ECO:0000256" key="19">
    <source>
        <dbReference type="PROSITE-ProRule" id="PRU10141"/>
    </source>
</evidence>
<dbReference type="SMART" id="SM00369">
    <property type="entry name" value="LRR_TYP"/>
    <property type="match status" value="9"/>
</dbReference>
<dbReference type="Pfam" id="PF00069">
    <property type="entry name" value="Pkinase"/>
    <property type="match status" value="1"/>
</dbReference>
<evidence type="ECO:0000259" key="21">
    <source>
        <dbReference type="PROSITE" id="PS50011"/>
    </source>
</evidence>
<dbReference type="PROSITE" id="PS00107">
    <property type="entry name" value="PROTEIN_KINASE_ATP"/>
    <property type="match status" value="1"/>
</dbReference>
<gene>
    <name evidence="23" type="primary">LOC107422724</name>
</gene>
<dbReference type="Gene3D" id="3.30.200.20">
    <property type="entry name" value="Phosphorylase Kinase, domain 1"/>
    <property type="match status" value="1"/>
</dbReference>
<keyword evidence="13 20" id="KW-1133">Transmembrane helix</keyword>
<dbReference type="InterPro" id="IPR032675">
    <property type="entry name" value="LRR_dom_sf"/>
</dbReference>
<feature type="binding site" evidence="19">
    <location>
        <position position="817"/>
    </location>
    <ligand>
        <name>ATP</name>
        <dbReference type="ChEBI" id="CHEBI:30616"/>
    </ligand>
</feature>
<accession>A0A6P4AGR1</accession>
<dbReference type="InterPro" id="IPR011009">
    <property type="entry name" value="Kinase-like_dom_sf"/>
</dbReference>
<keyword evidence="10 19" id="KW-0547">Nucleotide-binding</keyword>
<evidence type="ECO:0000256" key="6">
    <source>
        <dbReference type="ARBA" id="ARBA00022679"/>
    </source>
</evidence>
<dbReference type="Pfam" id="PF00560">
    <property type="entry name" value="LRR_1"/>
    <property type="match status" value="3"/>
</dbReference>
<feature type="transmembrane region" description="Helical" evidence="20">
    <location>
        <begin position="723"/>
        <end position="747"/>
    </location>
</feature>
<dbReference type="GeneID" id="107422724"/>
<keyword evidence="9" id="KW-0677">Repeat</keyword>
<reference evidence="23" key="1">
    <citation type="submission" date="2025-08" db="UniProtKB">
        <authorList>
            <consortium name="RefSeq"/>
        </authorList>
    </citation>
    <scope>IDENTIFICATION</scope>
    <source>
        <tissue evidence="23">Seedling</tissue>
    </source>
</reference>
<dbReference type="InParanoid" id="A0A6P4AGR1"/>
<proteinExistence type="predicted"/>
<keyword evidence="4" id="KW-0723">Serine/threonine-protein kinase</keyword>
<evidence type="ECO:0000256" key="3">
    <source>
        <dbReference type="ARBA" id="ARBA00012513"/>
    </source>
</evidence>
<evidence type="ECO:0000256" key="9">
    <source>
        <dbReference type="ARBA" id="ARBA00022737"/>
    </source>
</evidence>
<dbReference type="SUPFAM" id="SSF56112">
    <property type="entry name" value="Protein kinase-like (PK-like)"/>
    <property type="match status" value="1"/>
</dbReference>
<sequence>MEILAKILISNKIGRLFLFSSFIIVAIIISISPSSSATSSVVSNPTGTTQEEQEAKALLKWKDSLDNPTDNSLLSSWKFLPPQGSTSSLTNSSSDLKGGVSSHCKWVGIICNKFGSVTEINLPSSNLRGTLRNFIFSSFPNLQKFVLYNNSLHGSIPSHISNLSRLTYLDLGGNNFSGNIPFEIGLLTSLQILFVDGNHLNGSIPHGIGMLRSLKEFRAKNNSLSGSIPNFIGNLSSLTFFELSENKFSGSIPQELGKLKFLTYLYLYGNNLTGSIHPSTIGNLSNLITLKLDRNKISGSIPQEVGQLKSLSNIDLSVNELTGTIPQSIGNMSNLTSLALDVNKLSGVIPCTIGNLTKLKSLRLPVNRLSGPIPPEIGNLRSLRYLTLFMNKFTGSVPIELNNLINLELFLLGDNRLSGYLPENICLGGKLKEFSCNANNFKGSVPKSLKNCTTLVRLQLQGNQLTGNISQAFGIYPNLNYSDLSNNNFYGELSEKWGQCCNLTMLNISNNKISGKLPTELGIATRLQVLDLSCNHLEENIPKEIGQLKLLFIMKLNNNSLSSKVPEEIGMLSQLQQLDLSANKLSGSIPIELGKCSNLMGLNLSRNRFGGNVPSQIGNLRFLQNLELSQNLLTGQLPLELGYLQTLETLYISHNNLSGPIPSTYEKMLSLTYVDISFNQLEGPLPRSKAFTEATLQNNKGLCGNNTSLKACPMYKKKSSNEVIVLIIVSISGTLFLSLIIIGMLFIHQKSERITDEPSETQSETYFVIWNHNGKKVHDEIVKATENFNSKFCIGVGGYGGAYRAMLSTGQVVAVKKFHENREMANQEAFTSEISALTRARHRNIIKLHGFCSHARYSFLVYEFMEQGSLANILSDKVKATELGWRKRVNIVKGLADALSYMHHECSPAMVHRDISSNNVLLDAEYEAHIADFGTARILVPESSSNWNSFAGTFGYSAPELAYTIQANEKCDVYSFGVVALEVIMGKHPGDLILSLSTSLSSSLSSSSSSPPPLRQILLMDVLDHRLSPPRNEVADKVASVVSLAFACLQQSPQARPSMKQVSQKLSTMGSLANILSIEVKATELGWKKRVHSVKELAYTFPANEKCYAYSFRVVALGVMIGKHPGDLILSLPSSSSSPSPPSPVHQMLHIDALDNSPLPPKNELADIVAYISKLAFCLPAAKSIGSAIS</sequence>
<keyword evidence="8" id="KW-0732">Signal</keyword>
<organism evidence="22 23">
    <name type="scientific">Ziziphus jujuba</name>
    <name type="common">Chinese jujube</name>
    <name type="synonym">Ziziphus sativa</name>
    <dbReference type="NCBI Taxonomy" id="326968"/>
    <lineage>
        <taxon>Eukaryota</taxon>
        <taxon>Viridiplantae</taxon>
        <taxon>Streptophyta</taxon>
        <taxon>Embryophyta</taxon>
        <taxon>Tracheophyta</taxon>
        <taxon>Spermatophyta</taxon>
        <taxon>Magnoliopsida</taxon>
        <taxon>eudicotyledons</taxon>
        <taxon>Gunneridae</taxon>
        <taxon>Pentapetalae</taxon>
        <taxon>rosids</taxon>
        <taxon>fabids</taxon>
        <taxon>Rosales</taxon>
        <taxon>Rhamnaceae</taxon>
        <taxon>Paliureae</taxon>
        <taxon>Ziziphus</taxon>
    </lineage>
</organism>
<feature type="domain" description="Protein kinase" evidence="21">
    <location>
        <begin position="788"/>
        <end position="1069"/>
    </location>
</feature>
<evidence type="ECO:0000313" key="22">
    <source>
        <dbReference type="Proteomes" id="UP001652623"/>
    </source>
</evidence>
<dbReference type="InterPro" id="IPR001611">
    <property type="entry name" value="Leu-rich_rpt"/>
</dbReference>
<name>A0A6P4AGR1_ZIZJJ</name>
<evidence type="ECO:0000256" key="2">
    <source>
        <dbReference type="ARBA" id="ARBA00004479"/>
    </source>
</evidence>
<dbReference type="PROSITE" id="PS00109">
    <property type="entry name" value="PROTEIN_KINASE_TYR"/>
    <property type="match status" value="1"/>
</dbReference>
<keyword evidence="16" id="KW-0325">Glycoprotein</keyword>
<dbReference type="PANTHER" id="PTHR48053">
    <property type="entry name" value="LEUCINE RICH REPEAT FAMILY PROTEIN, EXPRESSED"/>
    <property type="match status" value="1"/>
</dbReference>
<dbReference type="InterPro" id="IPR008266">
    <property type="entry name" value="Tyr_kinase_AS"/>
</dbReference>
<keyword evidence="7 20" id="KW-0812">Transmembrane</keyword>
<keyword evidence="15" id="KW-0675">Receptor</keyword>
<evidence type="ECO:0000256" key="12">
    <source>
        <dbReference type="ARBA" id="ARBA00022840"/>
    </source>
</evidence>
<dbReference type="Pfam" id="PF23598">
    <property type="entry name" value="LRR_14"/>
    <property type="match status" value="2"/>
</dbReference>
<evidence type="ECO:0000256" key="18">
    <source>
        <dbReference type="ARBA" id="ARBA00048679"/>
    </source>
</evidence>
<keyword evidence="6" id="KW-0808">Transferase</keyword>
<evidence type="ECO:0000256" key="1">
    <source>
        <dbReference type="ARBA" id="ARBA00004236"/>
    </source>
</evidence>
<dbReference type="RefSeq" id="XP_015887711.3">
    <property type="nucleotide sequence ID" value="XM_016032225.4"/>
</dbReference>
<keyword evidence="14 20" id="KW-0472">Membrane</keyword>
<dbReference type="KEGG" id="zju:107422724"/>
<evidence type="ECO:0000256" key="8">
    <source>
        <dbReference type="ARBA" id="ARBA00022729"/>
    </source>
</evidence>
<dbReference type="InterPro" id="IPR000719">
    <property type="entry name" value="Prot_kinase_dom"/>
</dbReference>
<protein>
    <recommendedName>
        <fullName evidence="3">non-specific serine/threonine protein kinase</fullName>
        <ecNumber evidence="3">2.7.11.1</ecNumber>
    </recommendedName>
</protein>
<evidence type="ECO:0000256" key="20">
    <source>
        <dbReference type="SAM" id="Phobius"/>
    </source>
</evidence>
<dbReference type="GO" id="GO:0004674">
    <property type="term" value="F:protein serine/threonine kinase activity"/>
    <property type="evidence" value="ECO:0007669"/>
    <property type="project" value="UniProtKB-KW"/>
</dbReference>
<evidence type="ECO:0000256" key="15">
    <source>
        <dbReference type="ARBA" id="ARBA00023170"/>
    </source>
</evidence>
<dbReference type="AlphaFoldDB" id="A0A6P4AGR1"/>
<evidence type="ECO:0000256" key="17">
    <source>
        <dbReference type="ARBA" id="ARBA00047899"/>
    </source>
</evidence>
<evidence type="ECO:0000313" key="23">
    <source>
        <dbReference type="RefSeq" id="XP_015887711.3"/>
    </source>
</evidence>
<evidence type="ECO:0000256" key="11">
    <source>
        <dbReference type="ARBA" id="ARBA00022777"/>
    </source>
</evidence>
<dbReference type="InterPro" id="IPR055414">
    <property type="entry name" value="LRR_R13L4/SHOC2-like"/>
</dbReference>
<dbReference type="EC" id="2.7.11.1" evidence="3"/>
<dbReference type="Gene3D" id="1.10.510.10">
    <property type="entry name" value="Transferase(Phosphotransferase) domain 1"/>
    <property type="match status" value="1"/>
</dbReference>
<evidence type="ECO:0000256" key="4">
    <source>
        <dbReference type="ARBA" id="ARBA00022527"/>
    </source>
</evidence>
<dbReference type="GO" id="GO:0005524">
    <property type="term" value="F:ATP binding"/>
    <property type="evidence" value="ECO:0007669"/>
    <property type="project" value="UniProtKB-UniRule"/>
</dbReference>
<keyword evidence="11" id="KW-0418">Kinase</keyword>
<evidence type="ECO:0000256" key="14">
    <source>
        <dbReference type="ARBA" id="ARBA00023136"/>
    </source>
</evidence>
<dbReference type="InterPro" id="IPR003591">
    <property type="entry name" value="Leu-rich_rpt_typical-subtyp"/>
</dbReference>
<keyword evidence="22" id="KW-1185">Reference proteome</keyword>
<dbReference type="PRINTS" id="PR00019">
    <property type="entry name" value="LEURICHRPT"/>
</dbReference>
<evidence type="ECO:0000256" key="7">
    <source>
        <dbReference type="ARBA" id="ARBA00022692"/>
    </source>
</evidence>
<dbReference type="PROSITE" id="PS50011">
    <property type="entry name" value="PROTEIN_KINASE_DOM"/>
    <property type="match status" value="1"/>
</dbReference>
<comment type="catalytic activity">
    <reaction evidence="18">
        <text>L-seryl-[protein] + ATP = O-phospho-L-seryl-[protein] + ADP + H(+)</text>
        <dbReference type="Rhea" id="RHEA:17989"/>
        <dbReference type="Rhea" id="RHEA-COMP:9863"/>
        <dbReference type="Rhea" id="RHEA-COMP:11604"/>
        <dbReference type="ChEBI" id="CHEBI:15378"/>
        <dbReference type="ChEBI" id="CHEBI:29999"/>
        <dbReference type="ChEBI" id="CHEBI:30616"/>
        <dbReference type="ChEBI" id="CHEBI:83421"/>
        <dbReference type="ChEBI" id="CHEBI:456216"/>
        <dbReference type="EC" id="2.7.11.1"/>
    </reaction>
</comment>
<keyword evidence="5" id="KW-0433">Leucine-rich repeat</keyword>
<dbReference type="PANTHER" id="PTHR48053:SF168">
    <property type="entry name" value="LRR RECEPTOR-LIKE KINASE FAMILY PROTEIN"/>
    <property type="match status" value="1"/>
</dbReference>
<evidence type="ECO:0000256" key="13">
    <source>
        <dbReference type="ARBA" id="ARBA00022989"/>
    </source>
</evidence>